<dbReference type="STRING" id="1499966.U14_02752"/>
<organism evidence="5">
    <name type="scientific">Candidatus Moduliflexus flocculans</name>
    <dbReference type="NCBI Taxonomy" id="1499966"/>
    <lineage>
        <taxon>Bacteria</taxon>
        <taxon>Candidatus Moduliflexota</taxon>
        <taxon>Candidatus Moduliflexia</taxon>
        <taxon>Candidatus Moduliflexales</taxon>
        <taxon>Candidatus Moduliflexaceae</taxon>
    </lineage>
</organism>
<sequence length="348" mass="39371">MKEAVIFCVDDEKVVLNSLRRQLYDALENDIIIETAESGEEALEAFQGLLEQGHDIPLIISDHIMPGMKGDELLAHIHALSPHTLKIMLTGQADMQAVISAVNNAGLYRYISKPWEHTDLFLTVKEALHKYYQEKKLAEQNLQLQQAYRELEVYASTLEQRVAERTAELENANQQLQRLANLDGLTQVANRRKFDAYLAQEWKRHVRESQPLSLIMGDIDFFKRYNDTYGHVQGDECLKQIAAALRNNARRPADLVARYGGEEFCVILPNTDEEGAIRVAAGIQTDIQMLRIEHNASDVSPYVTLSIGVATTIPDQRQTADELIETADKALYHAKMQGRDRVIFLPAT</sequence>
<gene>
    <name evidence="5" type="ORF">U14_02752</name>
</gene>
<dbReference type="CDD" id="cd17569">
    <property type="entry name" value="REC_HupR-like"/>
    <property type="match status" value="1"/>
</dbReference>
<dbReference type="InterPro" id="IPR029787">
    <property type="entry name" value="Nucleotide_cyclase"/>
</dbReference>
<dbReference type="NCBIfam" id="TIGR00254">
    <property type="entry name" value="GGDEF"/>
    <property type="match status" value="1"/>
</dbReference>
<dbReference type="Pfam" id="PF00072">
    <property type="entry name" value="Response_reg"/>
    <property type="match status" value="1"/>
</dbReference>
<dbReference type="InterPro" id="IPR043128">
    <property type="entry name" value="Rev_trsase/Diguanyl_cyclase"/>
</dbReference>
<dbReference type="HOGENOM" id="CLU_000445_11_28_0"/>
<keyword evidence="2" id="KW-0175">Coiled coil</keyword>
<dbReference type="Gene3D" id="3.30.70.270">
    <property type="match status" value="1"/>
</dbReference>
<dbReference type="Gene3D" id="3.40.50.2300">
    <property type="match status" value="1"/>
</dbReference>
<dbReference type="SUPFAM" id="SSF55073">
    <property type="entry name" value="Nucleotide cyclase"/>
    <property type="match status" value="1"/>
</dbReference>
<dbReference type="SUPFAM" id="SSF52172">
    <property type="entry name" value="CheY-like"/>
    <property type="match status" value="1"/>
</dbReference>
<accession>A0A081BM91</accession>
<evidence type="ECO:0000259" key="4">
    <source>
        <dbReference type="PROSITE" id="PS50887"/>
    </source>
</evidence>
<evidence type="ECO:0000313" key="5">
    <source>
        <dbReference type="EMBL" id="GAK51507.1"/>
    </source>
</evidence>
<feature type="domain" description="Response regulatory" evidence="3">
    <location>
        <begin position="5"/>
        <end position="128"/>
    </location>
</feature>
<dbReference type="Proteomes" id="UP000030700">
    <property type="component" value="Unassembled WGS sequence"/>
</dbReference>
<feature type="modified residue" description="4-aspartylphosphate" evidence="1">
    <location>
        <position position="62"/>
    </location>
</feature>
<keyword evidence="1" id="KW-0597">Phosphoprotein</keyword>
<dbReference type="GO" id="GO:0052621">
    <property type="term" value="F:diguanylate cyclase activity"/>
    <property type="evidence" value="ECO:0007669"/>
    <property type="project" value="TreeGrafter"/>
</dbReference>
<dbReference type="PANTHER" id="PTHR45138">
    <property type="entry name" value="REGULATORY COMPONENTS OF SENSORY TRANSDUCTION SYSTEM"/>
    <property type="match status" value="1"/>
</dbReference>
<name>A0A081BM91_9BACT</name>
<dbReference type="PROSITE" id="PS50110">
    <property type="entry name" value="RESPONSE_REGULATORY"/>
    <property type="match status" value="1"/>
</dbReference>
<proteinExistence type="predicted"/>
<dbReference type="InterPro" id="IPR011006">
    <property type="entry name" value="CheY-like_superfamily"/>
</dbReference>
<dbReference type="PROSITE" id="PS50887">
    <property type="entry name" value="GGDEF"/>
    <property type="match status" value="1"/>
</dbReference>
<dbReference type="GO" id="GO:0043709">
    <property type="term" value="P:cell adhesion involved in single-species biofilm formation"/>
    <property type="evidence" value="ECO:0007669"/>
    <property type="project" value="TreeGrafter"/>
</dbReference>
<dbReference type="PANTHER" id="PTHR45138:SF9">
    <property type="entry name" value="DIGUANYLATE CYCLASE DGCM-RELATED"/>
    <property type="match status" value="1"/>
</dbReference>
<dbReference type="CDD" id="cd01949">
    <property type="entry name" value="GGDEF"/>
    <property type="match status" value="1"/>
</dbReference>
<evidence type="ECO:0000256" key="1">
    <source>
        <dbReference type="PROSITE-ProRule" id="PRU00169"/>
    </source>
</evidence>
<dbReference type="AlphaFoldDB" id="A0A081BM91"/>
<dbReference type="GO" id="GO:1902201">
    <property type="term" value="P:negative regulation of bacterial-type flagellum-dependent cell motility"/>
    <property type="evidence" value="ECO:0007669"/>
    <property type="project" value="TreeGrafter"/>
</dbReference>
<evidence type="ECO:0000256" key="2">
    <source>
        <dbReference type="SAM" id="Coils"/>
    </source>
</evidence>
<protein>
    <submittedName>
        <fullName evidence="5">Putative diguanylate cyclase with GGDEF domain</fullName>
    </submittedName>
</protein>
<dbReference type="GO" id="GO:0005886">
    <property type="term" value="C:plasma membrane"/>
    <property type="evidence" value="ECO:0007669"/>
    <property type="project" value="TreeGrafter"/>
</dbReference>
<dbReference type="Pfam" id="PF00990">
    <property type="entry name" value="GGDEF"/>
    <property type="match status" value="1"/>
</dbReference>
<dbReference type="FunFam" id="3.30.70.270:FF:000001">
    <property type="entry name" value="Diguanylate cyclase domain protein"/>
    <property type="match status" value="1"/>
</dbReference>
<dbReference type="SMART" id="SM00267">
    <property type="entry name" value="GGDEF"/>
    <property type="match status" value="1"/>
</dbReference>
<dbReference type="SMART" id="SM00448">
    <property type="entry name" value="REC"/>
    <property type="match status" value="1"/>
</dbReference>
<dbReference type="InterPro" id="IPR000160">
    <property type="entry name" value="GGDEF_dom"/>
</dbReference>
<dbReference type="InterPro" id="IPR001789">
    <property type="entry name" value="Sig_transdc_resp-reg_receiver"/>
</dbReference>
<evidence type="ECO:0000259" key="3">
    <source>
        <dbReference type="PROSITE" id="PS50110"/>
    </source>
</evidence>
<dbReference type="EMBL" id="DF820457">
    <property type="protein sequence ID" value="GAK51507.1"/>
    <property type="molecule type" value="Genomic_DNA"/>
</dbReference>
<keyword evidence="6" id="KW-1185">Reference proteome</keyword>
<reference evidence="5" key="1">
    <citation type="journal article" date="2015" name="PeerJ">
        <title>First genomic representation of candidate bacterial phylum KSB3 points to enhanced environmental sensing as a trigger of wastewater bulking.</title>
        <authorList>
            <person name="Sekiguchi Y."/>
            <person name="Ohashi A."/>
            <person name="Parks D.H."/>
            <person name="Yamauchi T."/>
            <person name="Tyson G.W."/>
            <person name="Hugenholtz P."/>
        </authorList>
    </citation>
    <scope>NUCLEOTIDE SEQUENCE [LARGE SCALE GENOMIC DNA]</scope>
</reference>
<feature type="coiled-coil region" evidence="2">
    <location>
        <begin position="155"/>
        <end position="182"/>
    </location>
</feature>
<dbReference type="GO" id="GO:0000160">
    <property type="term" value="P:phosphorelay signal transduction system"/>
    <property type="evidence" value="ECO:0007669"/>
    <property type="project" value="InterPro"/>
</dbReference>
<evidence type="ECO:0000313" key="6">
    <source>
        <dbReference type="Proteomes" id="UP000030700"/>
    </source>
</evidence>
<feature type="domain" description="GGDEF" evidence="4">
    <location>
        <begin position="210"/>
        <end position="347"/>
    </location>
</feature>
<dbReference type="InterPro" id="IPR050469">
    <property type="entry name" value="Diguanylate_Cyclase"/>
</dbReference>